<organism evidence="2 3">
    <name type="scientific">Rhipicephalus microplus</name>
    <name type="common">Cattle tick</name>
    <name type="synonym">Boophilus microplus</name>
    <dbReference type="NCBI Taxonomy" id="6941"/>
    <lineage>
        <taxon>Eukaryota</taxon>
        <taxon>Metazoa</taxon>
        <taxon>Ecdysozoa</taxon>
        <taxon>Arthropoda</taxon>
        <taxon>Chelicerata</taxon>
        <taxon>Arachnida</taxon>
        <taxon>Acari</taxon>
        <taxon>Parasitiformes</taxon>
        <taxon>Ixodida</taxon>
        <taxon>Ixodoidea</taxon>
        <taxon>Ixodidae</taxon>
        <taxon>Rhipicephalinae</taxon>
        <taxon>Rhipicephalus</taxon>
        <taxon>Boophilus</taxon>
    </lineage>
</organism>
<keyword evidence="3" id="KW-1185">Reference proteome</keyword>
<gene>
    <name evidence="2" type="ORF">HPB51_024697</name>
</gene>
<evidence type="ECO:0000313" key="3">
    <source>
        <dbReference type="Proteomes" id="UP000821866"/>
    </source>
</evidence>
<evidence type="ECO:0000256" key="1">
    <source>
        <dbReference type="SAM" id="MobiDB-lite"/>
    </source>
</evidence>
<dbReference type="EMBL" id="JABSTU010000006">
    <property type="protein sequence ID" value="KAH8029272.1"/>
    <property type="molecule type" value="Genomic_DNA"/>
</dbReference>
<dbReference type="AlphaFoldDB" id="A0A9J6E5C2"/>
<reference evidence="2" key="1">
    <citation type="journal article" date="2020" name="Cell">
        <title>Large-Scale Comparative Analyses of Tick Genomes Elucidate Their Genetic Diversity and Vector Capacities.</title>
        <authorList>
            <consortium name="Tick Genome and Microbiome Consortium (TIGMIC)"/>
            <person name="Jia N."/>
            <person name="Wang J."/>
            <person name="Shi W."/>
            <person name="Du L."/>
            <person name="Sun Y."/>
            <person name="Zhan W."/>
            <person name="Jiang J.F."/>
            <person name="Wang Q."/>
            <person name="Zhang B."/>
            <person name="Ji P."/>
            <person name="Bell-Sakyi L."/>
            <person name="Cui X.M."/>
            <person name="Yuan T.T."/>
            <person name="Jiang B.G."/>
            <person name="Yang W.F."/>
            <person name="Lam T.T."/>
            <person name="Chang Q.C."/>
            <person name="Ding S.J."/>
            <person name="Wang X.J."/>
            <person name="Zhu J.G."/>
            <person name="Ruan X.D."/>
            <person name="Zhao L."/>
            <person name="Wei J.T."/>
            <person name="Ye R.Z."/>
            <person name="Que T.C."/>
            <person name="Du C.H."/>
            <person name="Zhou Y.H."/>
            <person name="Cheng J.X."/>
            <person name="Dai P.F."/>
            <person name="Guo W.B."/>
            <person name="Han X.H."/>
            <person name="Huang E.J."/>
            <person name="Li L.F."/>
            <person name="Wei W."/>
            <person name="Gao Y.C."/>
            <person name="Liu J.Z."/>
            <person name="Shao H.Z."/>
            <person name="Wang X."/>
            <person name="Wang C.C."/>
            <person name="Yang T.C."/>
            <person name="Huo Q.B."/>
            <person name="Li W."/>
            <person name="Chen H.Y."/>
            <person name="Chen S.E."/>
            <person name="Zhou L.G."/>
            <person name="Ni X.B."/>
            <person name="Tian J.H."/>
            <person name="Sheng Y."/>
            <person name="Liu T."/>
            <person name="Pan Y.S."/>
            <person name="Xia L.Y."/>
            <person name="Li J."/>
            <person name="Zhao F."/>
            <person name="Cao W.C."/>
        </authorList>
    </citation>
    <scope>NUCLEOTIDE SEQUENCE</scope>
    <source>
        <strain evidence="2">Rmic-2018</strain>
    </source>
</reference>
<sequence length="264" mass="28058">MNATIPSPPFLQCPGVPPISRKQWCHVLQIYIDAAARYPTPEHKKALLLNALGVGGLNTYLHAAKDEPQSGADRPTQETTPDVFDAAHALLNELFDPHPDAACLRDHFKALRQGPDQSAVELIQEVRRVAKLCEFGAAGDIFAFDQMVSGIVSPQLLTFFKMGKGFTLQKALDVAREKECVDSKMLQLSGVQVNAVASRLAEDGGSAHQAIQDSRPKGGRPPQALLQDGAGGTSPVCTSTPSAAADSYSPASPPARAGACYRCG</sequence>
<accession>A0A9J6E5C2</accession>
<feature type="region of interest" description="Disordered" evidence="1">
    <location>
        <begin position="204"/>
        <end position="257"/>
    </location>
</feature>
<comment type="caution">
    <text evidence="2">The sequence shown here is derived from an EMBL/GenBank/DDBJ whole genome shotgun (WGS) entry which is preliminary data.</text>
</comment>
<dbReference type="Proteomes" id="UP000821866">
    <property type="component" value="Chromosome 4"/>
</dbReference>
<feature type="compositionally biased region" description="Low complexity" evidence="1">
    <location>
        <begin position="241"/>
        <end position="257"/>
    </location>
</feature>
<reference evidence="2" key="2">
    <citation type="submission" date="2021-09" db="EMBL/GenBank/DDBJ databases">
        <authorList>
            <person name="Jia N."/>
            <person name="Wang J."/>
            <person name="Shi W."/>
            <person name="Du L."/>
            <person name="Sun Y."/>
            <person name="Zhan W."/>
            <person name="Jiang J."/>
            <person name="Wang Q."/>
            <person name="Zhang B."/>
            <person name="Ji P."/>
            <person name="Sakyi L.B."/>
            <person name="Cui X."/>
            <person name="Yuan T."/>
            <person name="Jiang B."/>
            <person name="Yang W."/>
            <person name="Lam T.T.-Y."/>
            <person name="Chang Q."/>
            <person name="Ding S."/>
            <person name="Wang X."/>
            <person name="Zhu J."/>
            <person name="Ruan X."/>
            <person name="Zhao L."/>
            <person name="Wei J."/>
            <person name="Que T."/>
            <person name="Du C."/>
            <person name="Cheng J."/>
            <person name="Dai P."/>
            <person name="Han X."/>
            <person name="Huang E."/>
            <person name="Gao Y."/>
            <person name="Liu J."/>
            <person name="Shao H."/>
            <person name="Ye R."/>
            <person name="Li L."/>
            <person name="Wei W."/>
            <person name="Wang X."/>
            <person name="Wang C."/>
            <person name="Huo Q."/>
            <person name="Li W."/>
            <person name="Guo W."/>
            <person name="Chen H."/>
            <person name="Chen S."/>
            <person name="Zhou L."/>
            <person name="Zhou L."/>
            <person name="Ni X."/>
            <person name="Tian J."/>
            <person name="Zhou Y."/>
            <person name="Sheng Y."/>
            <person name="Liu T."/>
            <person name="Pan Y."/>
            <person name="Xia L."/>
            <person name="Li J."/>
            <person name="Zhao F."/>
            <person name="Cao W."/>
        </authorList>
    </citation>
    <scope>NUCLEOTIDE SEQUENCE</scope>
    <source>
        <strain evidence="2">Rmic-2018</strain>
        <tissue evidence="2">Larvae</tissue>
    </source>
</reference>
<proteinExistence type="predicted"/>
<protein>
    <submittedName>
        <fullName evidence="2">Uncharacterized protein</fullName>
    </submittedName>
</protein>
<name>A0A9J6E5C2_RHIMP</name>
<evidence type="ECO:0000313" key="2">
    <source>
        <dbReference type="EMBL" id="KAH8029272.1"/>
    </source>
</evidence>